<dbReference type="PANTHER" id="PTHR48200:SF1">
    <property type="entry name" value="AMINOTRANSFERASE-LIKE PLANT MOBILE DOMAIN-CONTAINING PROTEIN"/>
    <property type="match status" value="1"/>
</dbReference>
<protein>
    <recommendedName>
        <fullName evidence="1">DUF7745 domain-containing protein</fullName>
    </recommendedName>
</protein>
<accession>A0A7J9N7M3</accession>
<sequence>MMFPKILGHVDEAVTDLFDRLDKRVTLAPTILEETFRSLNACQRARKGRFIGRAQLLLAWFHSHFWKVDKVSYRVFSECYSPLNEIEVIEWRALWLLPDEILYRCGDFDWVPFLGIWGAIGYTPLLVLIQYRSRQFVPATQDLAECEFSYGGEDYKKKAREMTNAWNQIRRMKRLVVGPMTTVEYNEWWVKRINDNIPGPSVENGQSIEEHL</sequence>
<feature type="non-terminal residue" evidence="2">
    <location>
        <position position="1"/>
    </location>
</feature>
<reference evidence="2 3" key="1">
    <citation type="journal article" date="2019" name="Genome Biol. Evol.">
        <title>Insights into the evolution of the New World diploid cottons (Gossypium, subgenus Houzingenia) based on genome sequencing.</title>
        <authorList>
            <person name="Grover C.E."/>
            <person name="Arick M.A. 2nd"/>
            <person name="Thrash A."/>
            <person name="Conover J.L."/>
            <person name="Sanders W.S."/>
            <person name="Peterson D.G."/>
            <person name="Frelichowski J.E."/>
            <person name="Scheffler J.A."/>
            <person name="Scheffler B.E."/>
            <person name="Wendel J.F."/>
        </authorList>
    </citation>
    <scope>NUCLEOTIDE SEQUENCE [LARGE SCALE GENOMIC DNA]</scope>
    <source>
        <strain evidence="2">1</strain>
        <tissue evidence="2">Leaf</tissue>
    </source>
</reference>
<comment type="caution">
    <text evidence="2">The sequence shown here is derived from an EMBL/GenBank/DDBJ whole genome shotgun (WGS) entry which is preliminary data.</text>
</comment>
<dbReference type="Pfam" id="PF24924">
    <property type="entry name" value="DUF7745"/>
    <property type="match status" value="1"/>
</dbReference>
<proteinExistence type="predicted"/>
<keyword evidence="3" id="KW-1185">Reference proteome</keyword>
<dbReference type="Proteomes" id="UP000593576">
    <property type="component" value="Unassembled WGS sequence"/>
</dbReference>
<evidence type="ECO:0000313" key="3">
    <source>
        <dbReference type="Proteomes" id="UP000593576"/>
    </source>
</evidence>
<evidence type="ECO:0000259" key="1">
    <source>
        <dbReference type="Pfam" id="PF24924"/>
    </source>
</evidence>
<dbReference type="InterPro" id="IPR056647">
    <property type="entry name" value="DUF7745"/>
</dbReference>
<dbReference type="PANTHER" id="PTHR48200">
    <property type="entry name" value="PROTEIN, PUTATIVE-RELATED"/>
    <property type="match status" value="1"/>
</dbReference>
<evidence type="ECO:0000313" key="2">
    <source>
        <dbReference type="EMBL" id="MBA0879127.1"/>
    </source>
</evidence>
<dbReference type="EMBL" id="JABFAF010274192">
    <property type="protein sequence ID" value="MBA0879127.1"/>
    <property type="molecule type" value="Genomic_DNA"/>
</dbReference>
<feature type="domain" description="DUF7745" evidence="1">
    <location>
        <begin position="2"/>
        <end position="193"/>
    </location>
</feature>
<gene>
    <name evidence="2" type="ORF">Goshw_016242</name>
</gene>
<dbReference type="OrthoDB" id="989156at2759"/>
<organism evidence="2 3">
    <name type="scientific">Gossypium schwendimanii</name>
    <name type="common">Cotton</name>
    <dbReference type="NCBI Taxonomy" id="34291"/>
    <lineage>
        <taxon>Eukaryota</taxon>
        <taxon>Viridiplantae</taxon>
        <taxon>Streptophyta</taxon>
        <taxon>Embryophyta</taxon>
        <taxon>Tracheophyta</taxon>
        <taxon>Spermatophyta</taxon>
        <taxon>Magnoliopsida</taxon>
        <taxon>eudicotyledons</taxon>
        <taxon>Gunneridae</taxon>
        <taxon>Pentapetalae</taxon>
        <taxon>rosids</taxon>
        <taxon>malvids</taxon>
        <taxon>Malvales</taxon>
        <taxon>Malvaceae</taxon>
        <taxon>Malvoideae</taxon>
        <taxon>Gossypium</taxon>
    </lineage>
</organism>
<dbReference type="AlphaFoldDB" id="A0A7J9N7M3"/>
<name>A0A7J9N7M3_GOSSC</name>